<comment type="caution">
    <text evidence="2">The sequence shown here is derived from an EMBL/GenBank/DDBJ whole genome shotgun (WGS) entry which is preliminary data.</text>
</comment>
<name>A0AA40G9W4_9HYME</name>
<keyword evidence="3" id="KW-1185">Reference proteome</keyword>
<proteinExistence type="predicted"/>
<gene>
    <name evidence="2" type="ORF">K0M31_011498</name>
</gene>
<accession>A0AA40G9W4</accession>
<dbReference type="AlphaFoldDB" id="A0AA40G9W4"/>
<feature type="region of interest" description="Disordered" evidence="1">
    <location>
        <begin position="1"/>
        <end position="31"/>
    </location>
</feature>
<organism evidence="2 3">
    <name type="scientific">Melipona bicolor</name>
    <dbReference type="NCBI Taxonomy" id="60889"/>
    <lineage>
        <taxon>Eukaryota</taxon>
        <taxon>Metazoa</taxon>
        <taxon>Ecdysozoa</taxon>
        <taxon>Arthropoda</taxon>
        <taxon>Hexapoda</taxon>
        <taxon>Insecta</taxon>
        <taxon>Pterygota</taxon>
        <taxon>Neoptera</taxon>
        <taxon>Endopterygota</taxon>
        <taxon>Hymenoptera</taxon>
        <taxon>Apocrita</taxon>
        <taxon>Aculeata</taxon>
        <taxon>Apoidea</taxon>
        <taxon>Anthophila</taxon>
        <taxon>Apidae</taxon>
        <taxon>Melipona</taxon>
    </lineage>
</organism>
<reference evidence="2" key="1">
    <citation type="submission" date="2021-10" db="EMBL/GenBank/DDBJ databases">
        <title>Melipona bicolor Genome sequencing and assembly.</title>
        <authorList>
            <person name="Araujo N.S."/>
            <person name="Arias M.C."/>
        </authorList>
    </citation>
    <scope>NUCLEOTIDE SEQUENCE</scope>
    <source>
        <strain evidence="2">USP_2M_L1-L4_2017</strain>
        <tissue evidence="2">Whole body</tissue>
    </source>
</reference>
<protein>
    <submittedName>
        <fullName evidence="2">Uncharacterized protein</fullName>
    </submittedName>
</protein>
<sequence>MKAQDATAETSPRASFWLRPRPPSNRLPKRPKIQKVRLVRLRHPGGTINRLWNWIFGKWVKEKNYPAVVLDRGSASGNQERWPGNWRSAGNDVSRFPPSRFDEGDLVKVPLVTGSL</sequence>
<evidence type="ECO:0000313" key="3">
    <source>
        <dbReference type="Proteomes" id="UP001177670"/>
    </source>
</evidence>
<dbReference type="Proteomes" id="UP001177670">
    <property type="component" value="Unassembled WGS sequence"/>
</dbReference>
<evidence type="ECO:0000313" key="2">
    <source>
        <dbReference type="EMBL" id="KAK1133704.1"/>
    </source>
</evidence>
<evidence type="ECO:0000256" key="1">
    <source>
        <dbReference type="SAM" id="MobiDB-lite"/>
    </source>
</evidence>
<dbReference type="EMBL" id="JAHYIQ010000003">
    <property type="protein sequence ID" value="KAK1133704.1"/>
    <property type="molecule type" value="Genomic_DNA"/>
</dbReference>